<dbReference type="RefSeq" id="XP_016612320.1">
    <property type="nucleotide sequence ID" value="XM_016748354.1"/>
</dbReference>
<evidence type="ECO:0000313" key="2">
    <source>
        <dbReference type="EMBL" id="KND04281.1"/>
    </source>
</evidence>
<gene>
    <name evidence="2" type="ORF">SPPG_00018</name>
</gene>
<sequence>MPSSDLMEALKAFGPIDGPNASDTGPWDLDATRTSKPEAAARLQQTLAQNRPSPYTHNPQTHPPRDSRIQYYDATRTTDPEEHRKIISVVDPGRDVDTGVGARTKAVVEGAKDAARDGVEKVKNIAEEGVEKAKNIAGGVVDKAKEVWNEGRSKL</sequence>
<dbReference type="VEuPathDB" id="FungiDB:SPPG_00018"/>
<protein>
    <submittedName>
        <fullName evidence="2">Uncharacterized protein</fullName>
    </submittedName>
</protein>
<organism evidence="2 3">
    <name type="scientific">Spizellomyces punctatus (strain DAOM BR117)</name>
    <dbReference type="NCBI Taxonomy" id="645134"/>
    <lineage>
        <taxon>Eukaryota</taxon>
        <taxon>Fungi</taxon>
        <taxon>Fungi incertae sedis</taxon>
        <taxon>Chytridiomycota</taxon>
        <taxon>Chytridiomycota incertae sedis</taxon>
        <taxon>Chytridiomycetes</taxon>
        <taxon>Spizellomycetales</taxon>
        <taxon>Spizellomycetaceae</taxon>
        <taxon>Spizellomyces</taxon>
    </lineage>
</organism>
<evidence type="ECO:0000313" key="3">
    <source>
        <dbReference type="Proteomes" id="UP000053201"/>
    </source>
</evidence>
<dbReference type="OrthoDB" id="10275849at2759"/>
<name>A0A0L0HSE8_SPIPD</name>
<dbReference type="GeneID" id="27683773"/>
<dbReference type="Proteomes" id="UP000053201">
    <property type="component" value="Unassembled WGS sequence"/>
</dbReference>
<accession>A0A0L0HSE8</accession>
<feature type="compositionally biased region" description="Polar residues" evidence="1">
    <location>
        <begin position="43"/>
        <end position="60"/>
    </location>
</feature>
<dbReference type="InParanoid" id="A0A0L0HSE8"/>
<evidence type="ECO:0000256" key="1">
    <source>
        <dbReference type="SAM" id="MobiDB-lite"/>
    </source>
</evidence>
<reference evidence="2 3" key="1">
    <citation type="submission" date="2009-08" db="EMBL/GenBank/DDBJ databases">
        <title>The Genome Sequence of Spizellomyces punctatus strain DAOM BR117.</title>
        <authorList>
            <consortium name="The Broad Institute Genome Sequencing Platform"/>
            <person name="Russ C."/>
            <person name="Cuomo C."/>
            <person name="Shea T."/>
            <person name="Young S.K."/>
            <person name="Zeng Q."/>
            <person name="Koehrsen M."/>
            <person name="Haas B."/>
            <person name="Borodovsky M."/>
            <person name="Guigo R."/>
            <person name="Alvarado L."/>
            <person name="Berlin A."/>
            <person name="Bochicchio J."/>
            <person name="Borenstein D."/>
            <person name="Chapman S."/>
            <person name="Chen Z."/>
            <person name="Engels R."/>
            <person name="Freedman E."/>
            <person name="Gellesch M."/>
            <person name="Goldberg J."/>
            <person name="Griggs A."/>
            <person name="Gujja S."/>
            <person name="Heiman D."/>
            <person name="Hepburn T."/>
            <person name="Howarth C."/>
            <person name="Jen D."/>
            <person name="Larson L."/>
            <person name="Lewis B."/>
            <person name="Mehta T."/>
            <person name="Park D."/>
            <person name="Pearson M."/>
            <person name="Roberts A."/>
            <person name="Saif S."/>
            <person name="Shenoy N."/>
            <person name="Sisk P."/>
            <person name="Stolte C."/>
            <person name="Sykes S."/>
            <person name="Thomson T."/>
            <person name="Walk T."/>
            <person name="White J."/>
            <person name="Yandava C."/>
            <person name="Burger G."/>
            <person name="Gray M.W."/>
            <person name="Holland P.W.H."/>
            <person name="King N."/>
            <person name="Lang F.B.F."/>
            <person name="Roger A.J."/>
            <person name="Ruiz-Trillo I."/>
            <person name="Lander E."/>
            <person name="Nusbaum C."/>
        </authorList>
    </citation>
    <scope>NUCLEOTIDE SEQUENCE [LARGE SCALE GENOMIC DNA]</scope>
    <source>
        <strain evidence="2 3">DAOM BR117</strain>
    </source>
</reference>
<keyword evidence="3" id="KW-1185">Reference proteome</keyword>
<dbReference type="EMBL" id="KQ257450">
    <property type="protein sequence ID" value="KND04281.1"/>
    <property type="molecule type" value="Genomic_DNA"/>
</dbReference>
<dbReference type="AlphaFoldDB" id="A0A0L0HSE8"/>
<feature type="region of interest" description="Disordered" evidence="1">
    <location>
        <begin position="1"/>
        <end position="69"/>
    </location>
</feature>
<proteinExistence type="predicted"/>